<evidence type="ECO:0000256" key="5">
    <source>
        <dbReference type="ARBA" id="ARBA00012142"/>
    </source>
</evidence>
<dbReference type="GO" id="GO:0000287">
    <property type="term" value="F:magnesium ion binding"/>
    <property type="evidence" value="ECO:0007669"/>
    <property type="project" value="InterPro"/>
</dbReference>
<evidence type="ECO:0000313" key="20">
    <source>
        <dbReference type="Proteomes" id="UP000076078"/>
    </source>
</evidence>
<dbReference type="GO" id="GO:0004743">
    <property type="term" value="F:pyruvate kinase activity"/>
    <property type="evidence" value="ECO:0007669"/>
    <property type="project" value="UniProtKB-EC"/>
</dbReference>
<dbReference type="InterPro" id="IPR011037">
    <property type="entry name" value="Pyrv_Knase-like_insert_dom_sf"/>
</dbReference>
<evidence type="ECO:0000259" key="17">
    <source>
        <dbReference type="PROSITE" id="PS51480"/>
    </source>
</evidence>
<keyword evidence="7" id="KW-0479">Metal-binding</keyword>
<dbReference type="GO" id="GO:0004371">
    <property type="term" value="F:glycerone kinase activity"/>
    <property type="evidence" value="ECO:0007669"/>
    <property type="project" value="InterPro"/>
</dbReference>
<dbReference type="EC" id="2.7.1.40" evidence="5 15"/>
<accession>A0A151Z3Z5</accession>
<dbReference type="InterPro" id="IPR001697">
    <property type="entry name" value="Pyr_Knase"/>
</dbReference>
<keyword evidence="9 15" id="KW-0418">Kinase</keyword>
<dbReference type="FunFam" id="1.25.40.340:FF:000002">
    <property type="entry name" value="Dihydroxyacetone kinase, L subunit"/>
    <property type="match status" value="1"/>
</dbReference>
<evidence type="ECO:0000256" key="7">
    <source>
        <dbReference type="ARBA" id="ARBA00022723"/>
    </source>
</evidence>
<dbReference type="GO" id="GO:0006071">
    <property type="term" value="P:glycerol metabolic process"/>
    <property type="evidence" value="ECO:0007669"/>
    <property type="project" value="InterPro"/>
</dbReference>
<dbReference type="GO" id="GO:0006950">
    <property type="term" value="P:response to stress"/>
    <property type="evidence" value="ECO:0007669"/>
    <property type="project" value="UniProtKB-ARBA"/>
</dbReference>
<keyword evidence="11 15" id="KW-0460">Magnesium</keyword>
<dbReference type="Pfam" id="PF02733">
    <property type="entry name" value="Dak1"/>
    <property type="match status" value="1"/>
</dbReference>
<dbReference type="SMART" id="SM01120">
    <property type="entry name" value="Dak2"/>
    <property type="match status" value="1"/>
</dbReference>
<evidence type="ECO:0000256" key="10">
    <source>
        <dbReference type="ARBA" id="ARBA00022840"/>
    </source>
</evidence>
<keyword evidence="13 19" id="KW-0670">Pyruvate</keyword>
<comment type="caution">
    <text evidence="19">The sequence shown here is derived from an EMBL/GenBank/DDBJ whole genome shotgun (WGS) entry which is preliminary data.</text>
</comment>
<keyword evidence="20" id="KW-1185">Reference proteome</keyword>
<dbReference type="InterPro" id="IPR004007">
    <property type="entry name" value="DhaL_dom"/>
</dbReference>
<dbReference type="STRING" id="361077.A0A151Z3Z5"/>
<dbReference type="InParanoid" id="A0A151Z3Z5"/>
<dbReference type="Gene3D" id="3.20.20.60">
    <property type="entry name" value="Phosphoenolpyruvate-binding domains"/>
    <property type="match status" value="1"/>
</dbReference>
<dbReference type="Pfam" id="PF02734">
    <property type="entry name" value="Dak2"/>
    <property type="match status" value="1"/>
</dbReference>
<dbReference type="InterPro" id="IPR004006">
    <property type="entry name" value="DhaK_dom"/>
</dbReference>
<evidence type="ECO:0000256" key="4">
    <source>
        <dbReference type="ARBA" id="ARBA00008663"/>
    </source>
</evidence>
<comment type="cofactor">
    <cofactor evidence="1">
        <name>Mg(2+)</name>
        <dbReference type="ChEBI" id="CHEBI:18420"/>
    </cofactor>
</comment>
<evidence type="ECO:0000256" key="12">
    <source>
        <dbReference type="ARBA" id="ARBA00023152"/>
    </source>
</evidence>
<dbReference type="InterPro" id="IPR036117">
    <property type="entry name" value="DhaL_dom_sf"/>
</dbReference>
<dbReference type="InterPro" id="IPR018209">
    <property type="entry name" value="Pyrv_Knase_AS"/>
</dbReference>
<name>A0A151Z3Z5_TIELA</name>
<dbReference type="Gene3D" id="2.40.33.10">
    <property type="entry name" value="PK beta-barrel domain-like"/>
    <property type="match status" value="1"/>
</dbReference>
<proteinExistence type="inferred from homology"/>
<comment type="similarity">
    <text evidence="4 15">Belongs to the pyruvate kinase family.</text>
</comment>
<dbReference type="SUPFAM" id="SSF82549">
    <property type="entry name" value="DAK1/DegV-like"/>
    <property type="match status" value="1"/>
</dbReference>
<evidence type="ECO:0000256" key="14">
    <source>
        <dbReference type="ARBA" id="ARBA00048152"/>
    </source>
</evidence>
<dbReference type="PANTHER" id="PTHR11817">
    <property type="entry name" value="PYRUVATE KINASE"/>
    <property type="match status" value="1"/>
</dbReference>
<evidence type="ECO:0000256" key="6">
    <source>
        <dbReference type="ARBA" id="ARBA00022679"/>
    </source>
</evidence>
<evidence type="ECO:0000256" key="8">
    <source>
        <dbReference type="ARBA" id="ARBA00022741"/>
    </source>
</evidence>
<dbReference type="OrthoDB" id="108365at2759"/>
<evidence type="ECO:0000313" key="19">
    <source>
        <dbReference type="EMBL" id="KYQ88637.1"/>
    </source>
</evidence>
<dbReference type="SUPFAM" id="SSF51621">
    <property type="entry name" value="Phosphoenolpyruvate/pyruvate domain"/>
    <property type="match status" value="1"/>
</dbReference>
<keyword evidence="12 15" id="KW-0324">Glycolysis</keyword>
<dbReference type="Pfam" id="PF00224">
    <property type="entry name" value="PK"/>
    <property type="match status" value="1"/>
</dbReference>
<comment type="catalytic activity">
    <reaction evidence="14 15">
        <text>pyruvate + ATP = phosphoenolpyruvate + ADP + H(+)</text>
        <dbReference type="Rhea" id="RHEA:18157"/>
        <dbReference type="ChEBI" id="CHEBI:15361"/>
        <dbReference type="ChEBI" id="CHEBI:15378"/>
        <dbReference type="ChEBI" id="CHEBI:30616"/>
        <dbReference type="ChEBI" id="CHEBI:58702"/>
        <dbReference type="ChEBI" id="CHEBI:456216"/>
        <dbReference type="EC" id="2.7.1.40"/>
    </reaction>
</comment>
<evidence type="ECO:0000256" key="3">
    <source>
        <dbReference type="ARBA" id="ARBA00004997"/>
    </source>
</evidence>
<evidence type="ECO:0000256" key="2">
    <source>
        <dbReference type="ARBA" id="ARBA00001958"/>
    </source>
</evidence>
<dbReference type="GO" id="GO:0005524">
    <property type="term" value="F:ATP binding"/>
    <property type="evidence" value="ECO:0007669"/>
    <property type="project" value="UniProtKB-KW"/>
</dbReference>
<feature type="region of interest" description="Disordered" evidence="16">
    <location>
        <begin position="775"/>
        <end position="797"/>
    </location>
</feature>
<dbReference type="AlphaFoldDB" id="A0A151Z3Z5"/>
<dbReference type="InterPro" id="IPR015806">
    <property type="entry name" value="Pyrv_Knase_insert_dom_sf"/>
</dbReference>
<dbReference type="NCBIfam" id="NF004491">
    <property type="entry name" value="PRK05826.1"/>
    <property type="match status" value="1"/>
</dbReference>
<dbReference type="PRINTS" id="PR01050">
    <property type="entry name" value="PYRUVTKNASE"/>
</dbReference>
<evidence type="ECO:0000256" key="9">
    <source>
        <dbReference type="ARBA" id="ARBA00022777"/>
    </source>
</evidence>
<dbReference type="Gene3D" id="3.40.50.10440">
    <property type="entry name" value="Dihydroxyacetone kinase, domain 1"/>
    <property type="match status" value="1"/>
</dbReference>
<dbReference type="SUPFAM" id="SSF52935">
    <property type="entry name" value="PK C-terminal domain-like"/>
    <property type="match status" value="1"/>
</dbReference>
<comment type="cofactor">
    <cofactor evidence="2">
        <name>K(+)</name>
        <dbReference type="ChEBI" id="CHEBI:29103"/>
    </cofactor>
</comment>
<evidence type="ECO:0000256" key="15">
    <source>
        <dbReference type="RuleBase" id="RU000504"/>
    </source>
</evidence>
<organism evidence="19 20">
    <name type="scientific">Tieghemostelium lacteum</name>
    <name type="common">Slime mold</name>
    <name type="synonym">Dictyostelium lacteum</name>
    <dbReference type="NCBI Taxonomy" id="361077"/>
    <lineage>
        <taxon>Eukaryota</taxon>
        <taxon>Amoebozoa</taxon>
        <taxon>Evosea</taxon>
        <taxon>Eumycetozoa</taxon>
        <taxon>Dictyostelia</taxon>
        <taxon>Dictyosteliales</taxon>
        <taxon>Raperosteliaceae</taxon>
        <taxon>Tieghemostelium</taxon>
    </lineage>
</organism>
<feature type="domain" description="DhaL" evidence="17">
    <location>
        <begin position="809"/>
        <end position="1031"/>
    </location>
</feature>
<keyword evidence="6 15" id="KW-0808">Transferase</keyword>
<evidence type="ECO:0000256" key="11">
    <source>
        <dbReference type="ARBA" id="ARBA00022842"/>
    </source>
</evidence>
<dbReference type="InterPro" id="IPR040442">
    <property type="entry name" value="Pyrv_kinase-like_dom_sf"/>
</dbReference>
<evidence type="ECO:0000256" key="13">
    <source>
        <dbReference type="ARBA" id="ARBA00023317"/>
    </source>
</evidence>
<dbReference type="SUPFAM" id="SSF101473">
    <property type="entry name" value="DhaL-like"/>
    <property type="match status" value="1"/>
</dbReference>
<dbReference type="NCBIfam" id="TIGR01064">
    <property type="entry name" value="pyruv_kin"/>
    <property type="match status" value="1"/>
</dbReference>
<protein>
    <recommendedName>
        <fullName evidence="5 15">Pyruvate kinase</fullName>
        <ecNumber evidence="5 15">2.7.1.40</ecNumber>
    </recommendedName>
</protein>
<reference evidence="19 20" key="1">
    <citation type="submission" date="2015-12" db="EMBL/GenBank/DDBJ databases">
        <title>Dictyostelia acquired genes for synthesis and detection of signals that induce cell-type specialization by lateral gene transfer from prokaryotes.</title>
        <authorList>
            <person name="Gloeckner G."/>
            <person name="Schaap P."/>
        </authorList>
    </citation>
    <scope>NUCLEOTIDE SEQUENCE [LARGE SCALE GENOMIC DNA]</scope>
    <source>
        <strain evidence="19 20">TK</strain>
    </source>
</reference>
<dbReference type="PROSITE" id="PS00110">
    <property type="entry name" value="PYRUVATE_KINASE"/>
    <property type="match status" value="1"/>
</dbReference>
<sequence length="1035" mass="112417">MLDTKGPEIRTGKIEDRQGYIDLQVGQEIIVDTNTSQPGNINRISIDYKDLVNSVKVGGYILIADGVISLSIVAVEKEKGYCLCRVNNNSRLGENKNVHLPGAIVNLPALSEKDIDDIKFGVEQKVDFIAASFIRKAEDVLEIKQILGAARDDIHIISKIENVEGVDNFNEILEVSDGIMVARGDLGVEVQMEKIFVAQKMIVSKCNSVGKPVITATQMLESMIKNPRPTRAEATDVANAVLDGTDAVMLSGETASGDYPFEAVDIMAKICREAELVESSTDYQSLFAALKMSTPKPISIAETVASYAVATAIDLKADLIITLTETGLTTRLVSKYRPPMPVFAVTSWRHTVKHLLATRGAISFLVESLVGTDNLVDNCIEYAIKNNLCKVGSRVVIVSGVMEGVPGKTNNMKIMQVDQMKKIINDLKNVVNEMIDGICLSNSNVLKLDKYNVIVRSDCRDKEVLSKVALISGGGSGHEPSHAGFVGRGMLSAAVFGDVFASPSPKQIFEAIKAVSSSKCGCLLIVKNYTGDRLNFSIAAEMARSELNLNVEIILVHDDVSLLSSNDDDDDDDDEGENKNNSKRRGIAGTVLVHKILGSAAESGLTSCTIPAIGHPTFQLDDNEIEFGLGIHGEPGIKKIALTTSKVIVKNIIDVIFENKSSIKDLNNIVILLNNLGSTTQMEMSIISKDIFDYFKNYNNDNNKTNQHYKIHRYISATLMTSLEMSGISITILSMNDNQCDHLLKYIDSSTNAQAWPINSIMKPSIDTISFYKEQSMSGGDKSNTESTNNNNNNNNNLKLVRVSQETATLIKSKIESVCNILIENQDELTQLDSKVGDGDIGLTLSKISDHIKINLNSTLSSLIEYPCCLFREISNLVQDCGGGSISAFISIFFIKFSQTLYQSTISSFSSTVTATNTSTLGGVPTLLHWSDALESGIKAIQDLGNAKLGDSTILDALIPASKCIQIHSKKNVVSNSQLFSEAHESAFNGAKSTINMVSHAGRSQYLGDRSQNHMDPGAFAVSLIFASLAQNEVK</sequence>
<dbReference type="FunCoup" id="A0A151Z3Z5">
    <property type="interactions" value="321"/>
</dbReference>
<dbReference type="Pfam" id="PF02887">
    <property type="entry name" value="PK_C"/>
    <property type="match status" value="1"/>
</dbReference>
<keyword evidence="8" id="KW-0547">Nucleotide-binding</keyword>
<keyword evidence="10" id="KW-0067">ATP-binding</keyword>
<dbReference type="PROSITE" id="PS51481">
    <property type="entry name" value="DHAK"/>
    <property type="match status" value="1"/>
</dbReference>
<dbReference type="FunFam" id="3.20.20.60:FF:000001">
    <property type="entry name" value="Pyruvate kinase"/>
    <property type="match status" value="1"/>
</dbReference>
<gene>
    <name evidence="19" type="ORF">DLAC_11383</name>
</gene>
<dbReference type="InterPro" id="IPR015793">
    <property type="entry name" value="Pyrv_Knase_brl"/>
</dbReference>
<dbReference type="SUPFAM" id="SSF50800">
    <property type="entry name" value="PK beta-barrel domain-like"/>
    <property type="match status" value="1"/>
</dbReference>
<dbReference type="GO" id="GO:0030955">
    <property type="term" value="F:potassium ion binding"/>
    <property type="evidence" value="ECO:0007669"/>
    <property type="project" value="InterPro"/>
</dbReference>
<comment type="pathway">
    <text evidence="3 15">Carbohydrate degradation; glycolysis; pyruvate from D-glyceraldehyde 3-phosphate: step 5/5.</text>
</comment>
<evidence type="ECO:0000256" key="1">
    <source>
        <dbReference type="ARBA" id="ARBA00001946"/>
    </source>
</evidence>
<evidence type="ECO:0000259" key="18">
    <source>
        <dbReference type="PROSITE" id="PS51481"/>
    </source>
</evidence>
<dbReference type="Gene3D" id="3.40.1380.20">
    <property type="entry name" value="Pyruvate kinase, C-terminal domain"/>
    <property type="match status" value="1"/>
</dbReference>
<dbReference type="UniPathway" id="UPA00109">
    <property type="reaction ID" value="UER00188"/>
</dbReference>
<evidence type="ECO:0000256" key="16">
    <source>
        <dbReference type="SAM" id="MobiDB-lite"/>
    </source>
</evidence>
<dbReference type="InterPro" id="IPR015795">
    <property type="entry name" value="Pyrv_Knase_C"/>
</dbReference>
<dbReference type="InterPro" id="IPR015813">
    <property type="entry name" value="Pyrv/PenolPyrv_kinase-like_dom"/>
</dbReference>
<dbReference type="EMBL" id="LODT01000051">
    <property type="protein sequence ID" value="KYQ88637.1"/>
    <property type="molecule type" value="Genomic_DNA"/>
</dbReference>
<dbReference type="FunFam" id="2.40.33.10:FF:000001">
    <property type="entry name" value="Pyruvate kinase"/>
    <property type="match status" value="1"/>
</dbReference>
<dbReference type="Gene3D" id="1.25.40.340">
    <property type="match status" value="1"/>
</dbReference>
<feature type="compositionally biased region" description="Polar residues" evidence="16">
    <location>
        <begin position="775"/>
        <end position="788"/>
    </location>
</feature>
<dbReference type="Proteomes" id="UP000076078">
    <property type="component" value="Unassembled WGS sequence"/>
</dbReference>
<feature type="domain" description="DhaK" evidence="18">
    <location>
        <begin position="426"/>
        <end position="756"/>
    </location>
</feature>
<dbReference type="InterPro" id="IPR036918">
    <property type="entry name" value="Pyrv_Knase_C_sf"/>
</dbReference>
<dbReference type="FunFam" id="3.40.50.10440:FF:000001">
    <property type="entry name" value="Dihydroxyacetone kinase, DhaK subunit"/>
    <property type="match status" value="1"/>
</dbReference>
<dbReference type="PROSITE" id="PS51480">
    <property type="entry name" value="DHAL"/>
    <property type="match status" value="1"/>
</dbReference>